<accession>A0A5J4R714</accession>
<evidence type="ECO:0000256" key="5">
    <source>
        <dbReference type="ARBA" id="ARBA00023014"/>
    </source>
</evidence>
<dbReference type="PROSITE" id="PS51318">
    <property type="entry name" value="TAT"/>
    <property type="match status" value="1"/>
</dbReference>
<dbReference type="GO" id="GO:0046872">
    <property type="term" value="F:metal ion binding"/>
    <property type="evidence" value="ECO:0007669"/>
    <property type="project" value="UniProtKB-KW"/>
</dbReference>
<keyword evidence="5" id="KW-0411">Iron-sulfur</keyword>
<proteinExistence type="predicted"/>
<dbReference type="PANTHER" id="PTHR43498:SF1">
    <property type="entry name" value="COB--COM HETERODISULFIDE REDUCTASE IRON-SULFUR SUBUNIT A"/>
    <property type="match status" value="1"/>
</dbReference>
<reference evidence="6" key="1">
    <citation type="submission" date="2019-03" db="EMBL/GenBank/DDBJ databases">
        <title>Single cell metagenomics reveals metabolic interactions within the superorganism composed of flagellate Streblomastix strix and complex community of Bacteroidetes bacteria on its surface.</title>
        <authorList>
            <person name="Treitli S.C."/>
            <person name="Kolisko M."/>
            <person name="Husnik F."/>
            <person name="Keeling P."/>
            <person name="Hampl V."/>
        </authorList>
    </citation>
    <scope>NUCLEOTIDE SEQUENCE</scope>
    <source>
        <strain evidence="6">STM</strain>
    </source>
</reference>
<dbReference type="AlphaFoldDB" id="A0A5J4R714"/>
<dbReference type="InterPro" id="IPR006311">
    <property type="entry name" value="TAT_signal"/>
</dbReference>
<dbReference type="EC" id="5.3.1.29" evidence="6"/>
<evidence type="ECO:0000256" key="4">
    <source>
        <dbReference type="ARBA" id="ARBA00023004"/>
    </source>
</evidence>
<name>A0A5J4R714_9ZZZZ</name>
<dbReference type="Gene3D" id="3.50.50.60">
    <property type="entry name" value="FAD/NAD(P)-binding domain"/>
    <property type="match status" value="2"/>
</dbReference>
<keyword evidence="6" id="KW-0413">Isomerase</keyword>
<dbReference type="GO" id="GO:0043917">
    <property type="term" value="F:ribose 1,5-bisphosphate isomerase activity"/>
    <property type="evidence" value="ECO:0007669"/>
    <property type="project" value="UniProtKB-EC"/>
</dbReference>
<evidence type="ECO:0000313" key="6">
    <source>
        <dbReference type="EMBL" id="KAA6328870.1"/>
    </source>
</evidence>
<keyword evidence="1" id="KW-0004">4Fe-4S</keyword>
<keyword evidence="4" id="KW-0408">Iron</keyword>
<dbReference type="InterPro" id="IPR036188">
    <property type="entry name" value="FAD/NAD-bd_sf"/>
</dbReference>
<evidence type="ECO:0000256" key="2">
    <source>
        <dbReference type="ARBA" id="ARBA00022723"/>
    </source>
</evidence>
<dbReference type="GO" id="GO:0051539">
    <property type="term" value="F:4 iron, 4 sulfur cluster binding"/>
    <property type="evidence" value="ECO:0007669"/>
    <property type="project" value="UniProtKB-KW"/>
</dbReference>
<sequence>MITRRDFIKITAASGALASVGKVSDARATMQPVLPRAEYAFESKRRIPVIAEVDIIVVGGSSRAVAAASAAAKAGCNVFLVAQMPYLGDDICGSFFYEQATNEKLQTALARRVFPGKAYPTPLHVKTVLEHELIDKGVNFLYCSYVTDAIVDESGKVAGIALVNRSGRQSIRCKALIDATHTASVATLFGATKSAFRPGAQEFQFTVVGNSPKEALEITKCEVLPQPLTFEGKIWSVTRYTFSLPLNDDSYASLMQAEQRIRTLTWDADQVDSADLLWYVPQQSIHGKQSYTGNYASLRKLPEEAFIPKGIPSVWVISPSADIPRSIVTALMRPANGMFLGSILGERIADKVQSLPAPDRAVVRRPQVEGFNYGEIGETLKPLRLTQQKGYVDSPEGVLPVLGSYDVVTLGGGTAGSTAAISAAQQGVKTLALEYLHGLGGLGTLGMIGRYWDGYRGGYTAVIDKSLHEMAPLNHPRQIKDWQEESVADWKMEWLRRELLKAGGELWFGVLGCGALRENNQVKGLVVATPFGRGVILSKVLIDSTGSADIAIAAGASFDYTGRKTLAVQGAGTGHVNPGDSYNNNDWLFVDDTDVLDISRAFIQAKIKVQGKYDVVKMPQTRERRRVVAEYMVSVYDVLNHRRYPDTISYHQSSFDTHGMIVDPYFILSPPEERHTIYNADVPLRSLLPKGLEGILCIGLGAGAHRDAMPVIRMRSCLQSQGHSVGYLAAVAAKEGKPLRKTDIKKIQKHLVEIGNLPERVLTDKEFKGFSSKELQAAAGTVSERYKGLEILLTDTPRCINLIKKKLASDVLKADESLIYASILCMLGESTLAHLLAGAISKQPDWDKGWHYTGMGQFGMSLSHLDALLIALGRAKVASTLPVVLEKARLLEPENEFSHYRAVAMAAESIGSREAAPVLAELLRASGMRHHAIRSYAEVRSSVVPGMEDVSTRNIALKELHLAGALYLCGDADRLGETILRQYADGLQGHYARYASELLNLT</sequence>
<dbReference type="GO" id="GO:0016491">
    <property type="term" value="F:oxidoreductase activity"/>
    <property type="evidence" value="ECO:0007669"/>
    <property type="project" value="UniProtKB-KW"/>
</dbReference>
<protein>
    <submittedName>
        <fullName evidence="6">Putative thiazole biosynthetic enzyme</fullName>
        <ecNumber evidence="6">5.3.1.29</ecNumber>
    </submittedName>
</protein>
<organism evidence="6">
    <name type="scientific">termite gut metagenome</name>
    <dbReference type="NCBI Taxonomy" id="433724"/>
    <lineage>
        <taxon>unclassified sequences</taxon>
        <taxon>metagenomes</taxon>
        <taxon>organismal metagenomes</taxon>
    </lineage>
</organism>
<dbReference type="PANTHER" id="PTHR43498">
    <property type="entry name" value="FERREDOXIN:COB-COM HETERODISULFIDE REDUCTASE SUBUNIT A"/>
    <property type="match status" value="1"/>
</dbReference>
<evidence type="ECO:0000256" key="3">
    <source>
        <dbReference type="ARBA" id="ARBA00023002"/>
    </source>
</evidence>
<dbReference type="Pfam" id="PF12831">
    <property type="entry name" value="FAD_oxidored"/>
    <property type="match status" value="3"/>
</dbReference>
<dbReference type="EMBL" id="SNRY01001740">
    <property type="protein sequence ID" value="KAA6328870.1"/>
    <property type="molecule type" value="Genomic_DNA"/>
</dbReference>
<evidence type="ECO:0000256" key="1">
    <source>
        <dbReference type="ARBA" id="ARBA00022485"/>
    </source>
</evidence>
<comment type="caution">
    <text evidence="6">The sequence shown here is derived from an EMBL/GenBank/DDBJ whole genome shotgun (WGS) entry which is preliminary data.</text>
</comment>
<dbReference type="InterPro" id="IPR039650">
    <property type="entry name" value="HdrA-like"/>
</dbReference>
<keyword evidence="2" id="KW-0479">Metal-binding</keyword>
<keyword evidence="3" id="KW-0560">Oxidoreductase</keyword>
<dbReference type="SUPFAM" id="SSF51905">
    <property type="entry name" value="FAD/NAD(P)-binding domain"/>
    <property type="match status" value="2"/>
</dbReference>
<gene>
    <name evidence="6" type="ORF">EZS27_022273</name>
</gene>